<feature type="transmembrane region" description="Helical" evidence="3">
    <location>
        <begin position="111"/>
        <end position="130"/>
    </location>
</feature>
<dbReference type="Gene3D" id="1.10.287.630">
    <property type="entry name" value="Helix hairpin bin"/>
    <property type="match status" value="1"/>
</dbReference>
<keyword evidence="3" id="KW-1133">Transmembrane helix</keyword>
<feature type="transmembrane region" description="Helical" evidence="3">
    <location>
        <begin position="343"/>
        <end position="367"/>
    </location>
</feature>
<dbReference type="CDD" id="cd00038">
    <property type="entry name" value="CAP_ED"/>
    <property type="match status" value="1"/>
</dbReference>
<accession>A0AAD8GPD5</accession>
<dbReference type="GO" id="GO:0034220">
    <property type="term" value="P:monoatomic ion transmembrane transport"/>
    <property type="evidence" value="ECO:0007669"/>
    <property type="project" value="UniProtKB-KW"/>
</dbReference>
<keyword evidence="2" id="KW-0407">Ion channel</keyword>
<evidence type="ECO:0000256" key="1">
    <source>
        <dbReference type="ARBA" id="ARBA00023286"/>
    </source>
</evidence>
<keyword evidence="3" id="KW-0472">Membrane</keyword>
<dbReference type="AlphaFoldDB" id="A0AAD8GPD5"/>
<keyword evidence="1" id="KW-0813">Transport</keyword>
<feature type="domain" description="Cyclic nucleotide-binding" evidence="4">
    <location>
        <begin position="452"/>
        <end position="517"/>
    </location>
</feature>
<keyword evidence="1" id="KW-0406">Ion transport</keyword>
<keyword evidence="1" id="KW-1071">Ligand-gated ion channel</keyword>
<feature type="transmembrane region" description="Helical" evidence="3">
    <location>
        <begin position="151"/>
        <end position="172"/>
    </location>
</feature>
<keyword evidence="6" id="KW-1185">Reference proteome</keyword>
<dbReference type="SUPFAM" id="SSF51206">
    <property type="entry name" value="cAMP-binding domain-like"/>
    <property type="match status" value="1"/>
</dbReference>
<evidence type="ECO:0000256" key="2">
    <source>
        <dbReference type="ARBA" id="ARBA00023303"/>
    </source>
</evidence>
<dbReference type="InterPro" id="IPR018490">
    <property type="entry name" value="cNMP-bd_dom_sf"/>
</dbReference>
<protein>
    <submittedName>
        <fullName evidence="5">Cyclic nucleotide-binding domain-containing protein</fullName>
    </submittedName>
</protein>
<evidence type="ECO:0000313" key="6">
    <source>
        <dbReference type="Proteomes" id="UP001237642"/>
    </source>
</evidence>
<evidence type="ECO:0000256" key="3">
    <source>
        <dbReference type="SAM" id="Phobius"/>
    </source>
</evidence>
<keyword evidence="3" id="KW-0812">Transmembrane</keyword>
<reference evidence="5" key="2">
    <citation type="submission" date="2023-05" db="EMBL/GenBank/DDBJ databases">
        <authorList>
            <person name="Schelkunov M.I."/>
        </authorList>
    </citation>
    <scope>NUCLEOTIDE SEQUENCE</scope>
    <source>
        <strain evidence="5">Hsosn_3</strain>
        <tissue evidence="5">Leaf</tissue>
    </source>
</reference>
<reference evidence="5" key="1">
    <citation type="submission" date="2023-02" db="EMBL/GenBank/DDBJ databases">
        <title>Genome of toxic invasive species Heracleum sosnowskyi carries increased number of genes despite the absence of recent whole-genome duplications.</title>
        <authorList>
            <person name="Schelkunov M."/>
            <person name="Shtratnikova V."/>
            <person name="Makarenko M."/>
            <person name="Klepikova A."/>
            <person name="Omelchenko D."/>
            <person name="Novikova G."/>
            <person name="Obukhova E."/>
            <person name="Bogdanov V."/>
            <person name="Penin A."/>
            <person name="Logacheva M."/>
        </authorList>
    </citation>
    <scope>NUCLEOTIDE SEQUENCE</scope>
    <source>
        <strain evidence="5">Hsosn_3</strain>
        <tissue evidence="5">Leaf</tissue>
    </source>
</reference>
<dbReference type="Gene3D" id="2.60.120.10">
    <property type="entry name" value="Jelly Rolls"/>
    <property type="match status" value="1"/>
</dbReference>
<gene>
    <name evidence="5" type="ORF">POM88_053743</name>
</gene>
<dbReference type="InterPro" id="IPR000595">
    <property type="entry name" value="cNMP-bd_dom"/>
</dbReference>
<dbReference type="PROSITE" id="PS50042">
    <property type="entry name" value="CNMP_BINDING_3"/>
    <property type="match status" value="1"/>
</dbReference>
<organism evidence="5 6">
    <name type="scientific">Heracleum sosnowskyi</name>
    <dbReference type="NCBI Taxonomy" id="360622"/>
    <lineage>
        <taxon>Eukaryota</taxon>
        <taxon>Viridiplantae</taxon>
        <taxon>Streptophyta</taxon>
        <taxon>Embryophyta</taxon>
        <taxon>Tracheophyta</taxon>
        <taxon>Spermatophyta</taxon>
        <taxon>Magnoliopsida</taxon>
        <taxon>eudicotyledons</taxon>
        <taxon>Gunneridae</taxon>
        <taxon>Pentapetalae</taxon>
        <taxon>asterids</taxon>
        <taxon>campanulids</taxon>
        <taxon>Apiales</taxon>
        <taxon>Apiaceae</taxon>
        <taxon>Apioideae</taxon>
        <taxon>apioid superclade</taxon>
        <taxon>Tordylieae</taxon>
        <taxon>Tordyliinae</taxon>
        <taxon>Heracleum</taxon>
    </lineage>
</organism>
<name>A0AAD8GPD5_9APIA</name>
<evidence type="ECO:0000259" key="4">
    <source>
        <dbReference type="PROSITE" id="PS50042"/>
    </source>
</evidence>
<feature type="transmembrane region" description="Helical" evidence="3">
    <location>
        <begin position="73"/>
        <end position="91"/>
    </location>
</feature>
<dbReference type="InterPro" id="IPR014710">
    <property type="entry name" value="RmlC-like_jellyroll"/>
</dbReference>
<feature type="transmembrane region" description="Helical" evidence="3">
    <location>
        <begin position="184"/>
        <end position="205"/>
    </location>
</feature>
<dbReference type="PANTHER" id="PTHR45651">
    <property type="entry name" value="CYCLIC NUCLEOTIDE-GATED ION CHANNEL 15-RELATED-RELATED"/>
    <property type="match status" value="1"/>
</dbReference>
<sequence length="614" mass="70800">MRVSEKNRALMRGVTSFFIPLNSLECYNGMKFPGIDFKNGKENWARKTFLSLYKYMPGIMHPHTTSVQICNEFFIFFFMFAFLLQTLFIFLKHPFEEEIYTGLGTDYSTLWTVSALLDLTNIIFILYMIFKFRVAYVDPESRVLVYDPKRVALNYLFGYFIIDFFLVLPVAQKIIVDILEFCEWSSGLVGVASILQYLAVLCRILSMLADQSASIFICESWVSKFVINLVAFFLFSHVAGSFWYYFATIRVAQCLTDACGAPKLCKKSVPCGYDVFDYDQPIWEKQKCNNSATSCFGPDGFAYGIFGTAVSLMKESNLLMRYIYSLFWGFQQISTLAGNQTPAFFVVEVVFIMFVGATGLLLFSLLIGNMQNFLQALGRRSLEMSVRSLDVEQWMRHRRLPQELKRQIRESERYNWLATRGVDELMLLENLPEDLQRDIRRHLFSFVERFPIFSLMEESILDAIRERLKQKIYIRGSRILGRGGLIDKMVFIVQGKLQSIGEDKNVVPLSKGDVCGEELITLCLEHCALNRDGTQFKIPAHKLVSNRSVICLTNVEAFTLRVQDLEEVTCLFSGLLIRSPHVQGNIRKDSPCRQGLPANRIKLAWRYRKKQLNH</sequence>
<comment type="caution">
    <text evidence="5">The sequence shown here is derived from an EMBL/GenBank/DDBJ whole genome shotgun (WGS) entry which is preliminary data.</text>
</comment>
<proteinExistence type="predicted"/>
<dbReference type="EMBL" id="JAUIZM010000020">
    <property type="protein sequence ID" value="KAK1352029.1"/>
    <property type="molecule type" value="Genomic_DNA"/>
</dbReference>
<dbReference type="GO" id="GO:0016020">
    <property type="term" value="C:membrane"/>
    <property type="evidence" value="ECO:0007669"/>
    <property type="project" value="UniProtKB-SubCell"/>
</dbReference>
<evidence type="ECO:0000313" key="5">
    <source>
        <dbReference type="EMBL" id="KAK1352029.1"/>
    </source>
</evidence>
<feature type="transmembrane region" description="Helical" evidence="3">
    <location>
        <begin position="225"/>
        <end position="246"/>
    </location>
</feature>
<dbReference type="PANTHER" id="PTHR45651:SF11">
    <property type="entry name" value="CYCLIC NUCLEOTIDE-GATED ION CHANNEL 20, CHLOROPLASTIC-RELATED"/>
    <property type="match status" value="1"/>
</dbReference>
<dbReference type="Proteomes" id="UP001237642">
    <property type="component" value="Unassembled WGS sequence"/>
</dbReference>
<dbReference type="SUPFAM" id="SSF81324">
    <property type="entry name" value="Voltage-gated potassium channels"/>
    <property type="match status" value="1"/>
</dbReference>